<organism evidence="5 6">
    <name type="scientific">Planctomicrobium piriforme</name>
    <dbReference type="NCBI Taxonomy" id="1576369"/>
    <lineage>
        <taxon>Bacteria</taxon>
        <taxon>Pseudomonadati</taxon>
        <taxon>Planctomycetota</taxon>
        <taxon>Planctomycetia</taxon>
        <taxon>Planctomycetales</taxon>
        <taxon>Planctomycetaceae</taxon>
        <taxon>Planctomicrobium</taxon>
    </lineage>
</organism>
<sequence>MSVLSTATAARTIPGSAPVPAAPAAASTGSTLQQATDFAGTQQFPKVWWLTPLQLTEERANIQSVPASTRFAKRALDIVVALTMLVCLAPLMAVVALLVKLTSKGPVIYSQTRVGLNLRKKTGIDRRQDQSGPPEGVADRRLPGRDRRATVSYGRHFTIYKFRTMRTDAELQGARFAVKGDSRITPIGRLLRKTRLDELPQLLNVLRGEMSLVGPRPERPEFIKPLSDEIPGYLDRLGLQPGLTGVAQILNGYDNEIDSFRRKVAFDLYYLQNCSLGNDFKILVRTVHVVLTGSGAL</sequence>
<comment type="similarity">
    <text evidence="1">Belongs to the bacterial sugar transferase family.</text>
</comment>
<feature type="domain" description="Bacterial sugar transferase" evidence="4">
    <location>
        <begin position="73"/>
        <end position="119"/>
    </location>
</feature>
<evidence type="ECO:0000256" key="2">
    <source>
        <dbReference type="SAM" id="MobiDB-lite"/>
    </source>
</evidence>
<evidence type="ECO:0000256" key="1">
    <source>
        <dbReference type="ARBA" id="ARBA00006464"/>
    </source>
</evidence>
<dbReference type="PANTHER" id="PTHR30576:SF0">
    <property type="entry name" value="UNDECAPRENYL-PHOSPHATE N-ACETYLGALACTOSAMINYL 1-PHOSPHATE TRANSFERASE-RELATED"/>
    <property type="match status" value="1"/>
</dbReference>
<keyword evidence="3" id="KW-0472">Membrane</keyword>
<dbReference type="RefSeq" id="WP_092051290.1">
    <property type="nucleotide sequence ID" value="NZ_FOQD01000010.1"/>
</dbReference>
<dbReference type="OrthoDB" id="9766874at2"/>
<keyword evidence="6" id="KW-1185">Reference proteome</keyword>
<gene>
    <name evidence="5" type="ORF">SAMN05421753_110150</name>
</gene>
<reference evidence="6" key="1">
    <citation type="submission" date="2016-10" db="EMBL/GenBank/DDBJ databases">
        <authorList>
            <person name="Varghese N."/>
            <person name="Submissions S."/>
        </authorList>
    </citation>
    <scope>NUCLEOTIDE SEQUENCE [LARGE SCALE GENOMIC DNA]</scope>
    <source>
        <strain evidence="6">DSM 26348</strain>
    </source>
</reference>
<keyword evidence="3" id="KW-1133">Transmembrane helix</keyword>
<feature type="domain" description="Bacterial sugar transferase" evidence="4">
    <location>
        <begin position="153"/>
        <end position="291"/>
    </location>
</feature>
<evidence type="ECO:0000259" key="4">
    <source>
        <dbReference type="Pfam" id="PF02397"/>
    </source>
</evidence>
<feature type="transmembrane region" description="Helical" evidence="3">
    <location>
        <begin position="78"/>
        <end position="99"/>
    </location>
</feature>
<dbReference type="InterPro" id="IPR003362">
    <property type="entry name" value="Bact_transf"/>
</dbReference>
<dbReference type="Proteomes" id="UP000199518">
    <property type="component" value="Unassembled WGS sequence"/>
</dbReference>
<dbReference type="STRING" id="1576369.SAMN05421753_110150"/>
<protein>
    <submittedName>
        <fullName evidence="5">Sugar transferase involved in LPS biosynthesis (Colanic, teichoic acid)</fullName>
    </submittedName>
</protein>
<name>A0A1I3JEX0_9PLAN</name>
<dbReference type="AlphaFoldDB" id="A0A1I3JEX0"/>
<evidence type="ECO:0000256" key="3">
    <source>
        <dbReference type="SAM" id="Phobius"/>
    </source>
</evidence>
<proteinExistence type="inferred from homology"/>
<keyword evidence="5" id="KW-0808">Transferase</keyword>
<dbReference type="EMBL" id="FOQD01000010">
    <property type="protein sequence ID" value="SFI58660.1"/>
    <property type="molecule type" value="Genomic_DNA"/>
</dbReference>
<accession>A0A1I3JEX0</accession>
<feature type="region of interest" description="Disordered" evidence="2">
    <location>
        <begin position="121"/>
        <end position="145"/>
    </location>
</feature>
<dbReference type="Pfam" id="PF02397">
    <property type="entry name" value="Bac_transf"/>
    <property type="match status" value="2"/>
</dbReference>
<evidence type="ECO:0000313" key="6">
    <source>
        <dbReference type="Proteomes" id="UP000199518"/>
    </source>
</evidence>
<dbReference type="PANTHER" id="PTHR30576">
    <property type="entry name" value="COLANIC BIOSYNTHESIS UDP-GLUCOSE LIPID CARRIER TRANSFERASE"/>
    <property type="match status" value="1"/>
</dbReference>
<evidence type="ECO:0000313" key="5">
    <source>
        <dbReference type="EMBL" id="SFI58660.1"/>
    </source>
</evidence>
<keyword evidence="3" id="KW-0812">Transmembrane</keyword>
<dbReference type="GO" id="GO:0016780">
    <property type="term" value="F:phosphotransferase activity, for other substituted phosphate groups"/>
    <property type="evidence" value="ECO:0007669"/>
    <property type="project" value="TreeGrafter"/>
</dbReference>